<gene>
    <name evidence="1" type="ORF">ACFSKO_09910</name>
</gene>
<protein>
    <submittedName>
        <fullName evidence="1">Uncharacterized protein</fullName>
    </submittedName>
</protein>
<proteinExistence type="predicted"/>
<accession>A0ABW5BIJ6</accession>
<keyword evidence="2" id="KW-1185">Reference proteome</keyword>
<organism evidence="1 2">
    <name type="scientific">Kiloniella antarctica</name>
    <dbReference type="NCBI Taxonomy" id="1550907"/>
    <lineage>
        <taxon>Bacteria</taxon>
        <taxon>Pseudomonadati</taxon>
        <taxon>Pseudomonadota</taxon>
        <taxon>Alphaproteobacteria</taxon>
        <taxon>Rhodospirillales</taxon>
        <taxon>Kiloniellaceae</taxon>
        <taxon>Kiloniella</taxon>
    </lineage>
</organism>
<evidence type="ECO:0000313" key="2">
    <source>
        <dbReference type="Proteomes" id="UP001597294"/>
    </source>
</evidence>
<reference evidence="2" key="1">
    <citation type="journal article" date="2019" name="Int. J. Syst. Evol. Microbiol.">
        <title>The Global Catalogue of Microorganisms (GCM) 10K type strain sequencing project: providing services to taxonomists for standard genome sequencing and annotation.</title>
        <authorList>
            <consortium name="The Broad Institute Genomics Platform"/>
            <consortium name="The Broad Institute Genome Sequencing Center for Infectious Disease"/>
            <person name="Wu L."/>
            <person name="Ma J."/>
        </authorList>
    </citation>
    <scope>NUCLEOTIDE SEQUENCE [LARGE SCALE GENOMIC DNA]</scope>
    <source>
        <strain evidence="2">CGMCC 4.7192</strain>
    </source>
</reference>
<name>A0ABW5BIJ6_9PROT</name>
<dbReference type="EMBL" id="JBHUII010000004">
    <property type="protein sequence ID" value="MFD2205928.1"/>
    <property type="molecule type" value="Genomic_DNA"/>
</dbReference>
<evidence type="ECO:0000313" key="1">
    <source>
        <dbReference type="EMBL" id="MFD2205928.1"/>
    </source>
</evidence>
<comment type="caution">
    <text evidence="1">The sequence shown here is derived from an EMBL/GenBank/DDBJ whole genome shotgun (WGS) entry which is preliminary data.</text>
</comment>
<dbReference type="Proteomes" id="UP001597294">
    <property type="component" value="Unassembled WGS sequence"/>
</dbReference>
<sequence>MDRIIHILLIVVFTVSAPLMGAGANDHGGKMNHHGVMVDNLGHSDVVVDQDNSAIGSSGAEGLRDDCLQIFHCSSPNTLVSFFSEQKRVSFYQHNLWSLHKSEVFRSQTPTVDLRPPRSL</sequence>